<accession>A0ABV7VQH5</accession>
<proteinExistence type="inferred from homology"/>
<evidence type="ECO:0000313" key="4">
    <source>
        <dbReference type="EMBL" id="MFC3679223.1"/>
    </source>
</evidence>
<protein>
    <recommendedName>
        <fullName evidence="1">Ubiquinone biosynthesis accessory factor UbiJ</fullName>
    </recommendedName>
</protein>
<evidence type="ECO:0000256" key="2">
    <source>
        <dbReference type="SAM" id="Coils"/>
    </source>
</evidence>
<evidence type="ECO:0000313" key="5">
    <source>
        <dbReference type="Proteomes" id="UP001595722"/>
    </source>
</evidence>
<dbReference type="EMBL" id="JBHRYB010000003">
    <property type="protein sequence ID" value="MFC3679223.1"/>
    <property type="molecule type" value="Genomic_DNA"/>
</dbReference>
<dbReference type="InterPro" id="IPR036527">
    <property type="entry name" value="SCP2_sterol-bd_dom_sf"/>
</dbReference>
<keyword evidence="5" id="KW-1185">Reference proteome</keyword>
<evidence type="ECO:0000256" key="1">
    <source>
        <dbReference type="HAMAP-Rule" id="MF_02215"/>
    </source>
</evidence>
<name>A0ABV7VQH5_9GAMM</name>
<dbReference type="HAMAP" id="MF_02215">
    <property type="entry name" value="UbiJ"/>
    <property type="match status" value="1"/>
</dbReference>
<reference evidence="5" key="1">
    <citation type="journal article" date="2019" name="Int. J. Syst. Evol. Microbiol.">
        <title>The Global Catalogue of Microorganisms (GCM) 10K type strain sequencing project: providing services to taxonomists for standard genome sequencing and annotation.</title>
        <authorList>
            <consortium name="The Broad Institute Genomics Platform"/>
            <consortium name="The Broad Institute Genome Sequencing Center for Infectious Disease"/>
            <person name="Wu L."/>
            <person name="Ma J."/>
        </authorList>
    </citation>
    <scope>NUCLEOTIDE SEQUENCE [LARGE SCALE GENOMIC DNA]</scope>
    <source>
        <strain evidence="5">KCTC 42424</strain>
    </source>
</reference>
<comment type="function">
    <text evidence="1">Required for ubiquinone (coenzyme Q) biosynthesis. Binds hydrophobic ubiquinone biosynthetic intermediates via its SCP2 domain and is essential for the stability of the Ubi complex. May constitute a docking platform where Ubi enzymes assemble and access their SCP2-bound polyprenyl substrates.</text>
</comment>
<gene>
    <name evidence="1" type="primary">ubiJ</name>
    <name evidence="4" type="ORF">ACFOMG_03750</name>
</gene>
<dbReference type="RefSeq" id="WP_376864881.1">
    <property type="nucleotide sequence ID" value="NZ_JBHRYB010000003.1"/>
</dbReference>
<comment type="caution">
    <text evidence="4">The sequence shown here is derived from an EMBL/GenBank/DDBJ whole genome shotgun (WGS) entry which is preliminary data.</text>
</comment>
<keyword evidence="2" id="KW-0175">Coiled coil</keyword>
<dbReference type="InterPro" id="IPR003033">
    <property type="entry name" value="SCP2_sterol-bd_dom"/>
</dbReference>
<organism evidence="4 5">
    <name type="scientific">Bacterioplanoides pacificum</name>
    <dbReference type="NCBI Taxonomy" id="1171596"/>
    <lineage>
        <taxon>Bacteria</taxon>
        <taxon>Pseudomonadati</taxon>
        <taxon>Pseudomonadota</taxon>
        <taxon>Gammaproteobacteria</taxon>
        <taxon>Oceanospirillales</taxon>
        <taxon>Oceanospirillaceae</taxon>
        <taxon>Bacterioplanoides</taxon>
    </lineage>
</organism>
<dbReference type="PANTHER" id="PTHR38693:SF1">
    <property type="entry name" value="UBIQUINONE BIOSYNTHESIS ACCESSORY FACTOR UBIJ"/>
    <property type="match status" value="1"/>
</dbReference>
<comment type="pathway">
    <text evidence="1">Cofactor biosynthesis; ubiquinone biosynthesis.</text>
</comment>
<comment type="similarity">
    <text evidence="1">Belongs to the UbiJ family.</text>
</comment>
<dbReference type="InterPro" id="IPR038989">
    <property type="entry name" value="UbiJ"/>
</dbReference>
<dbReference type="PANTHER" id="PTHR38693">
    <property type="entry name" value="UBIQUINONE BIOSYNTHESIS PROTEIN UBIJ"/>
    <property type="match status" value="1"/>
</dbReference>
<keyword evidence="1" id="KW-0963">Cytoplasm</keyword>
<feature type="domain" description="SCP2" evidence="3">
    <location>
        <begin position="29"/>
        <end position="125"/>
    </location>
</feature>
<feature type="coiled-coil region" evidence="2">
    <location>
        <begin position="187"/>
        <end position="214"/>
    </location>
</feature>
<keyword evidence="1" id="KW-0831">Ubiquinone biosynthesis</keyword>
<dbReference type="Pfam" id="PF02036">
    <property type="entry name" value="SCP2"/>
    <property type="match status" value="1"/>
</dbReference>
<dbReference type="Proteomes" id="UP001595722">
    <property type="component" value="Unassembled WGS sequence"/>
</dbReference>
<comment type="subcellular location">
    <subcellularLocation>
        <location evidence="1">Cytoplasm</location>
    </subcellularLocation>
</comment>
<sequence length="223" mass="24684">MALLQALASQLANHATLSHSLLIPLEASVNQLLKQDPVALQHIAAEAGRLVCIEVNDIQPLYIRLLNQGVAFSFRNEARPDVIMRGSLADFKALARAGDKANQLINSAIDMDGDSELSIRLTRLVQQLDIDWEALIQPLTGSLLAHQLGKSVRGLFRWGKSSASTYRVAAKDYLEDEAQLVTPQPLLDQFADEVDELRFASDRLQARLDQLQARQQASDDPQH</sequence>
<dbReference type="SUPFAM" id="SSF55718">
    <property type="entry name" value="SCP-like"/>
    <property type="match status" value="1"/>
</dbReference>
<evidence type="ECO:0000259" key="3">
    <source>
        <dbReference type="Pfam" id="PF02036"/>
    </source>
</evidence>